<evidence type="ECO:0000313" key="1">
    <source>
        <dbReference type="EMBL" id="MEY8001799.1"/>
    </source>
</evidence>
<organism evidence="1 2">
    <name type="scientific">Clostridium moutaii</name>
    <dbReference type="NCBI Taxonomy" id="3240932"/>
    <lineage>
        <taxon>Bacteria</taxon>
        <taxon>Bacillati</taxon>
        <taxon>Bacillota</taxon>
        <taxon>Clostridia</taxon>
        <taxon>Eubacteriales</taxon>
        <taxon>Clostridiaceae</taxon>
        <taxon>Clostridium</taxon>
    </lineage>
</organism>
<evidence type="ECO:0000313" key="2">
    <source>
        <dbReference type="Proteomes" id="UP001564657"/>
    </source>
</evidence>
<accession>A0ABV4BSN9</accession>
<gene>
    <name evidence="1" type="ORF">AB8U03_16685</name>
</gene>
<sequence length="81" mass="9663">MNKYQREKAKRMKKLSELGIGYSQQKALLRKFNFEQLDKTIKQIEVIEKSDAIKKLIKSFEKSMKILSNALLRLFKEKNQK</sequence>
<reference evidence="1 2" key="1">
    <citation type="submission" date="2024-08" db="EMBL/GenBank/DDBJ databases">
        <title>Clostridium lapicellarii sp. nov., and Clostridium renhuaiense sp. nov., two species isolated from the mud in a fermentation cellar used for producing sauce-flavour Chinese liquors.</title>
        <authorList>
            <person name="Yang F."/>
            <person name="Wang H."/>
            <person name="Chen L.Q."/>
            <person name="Zhou N."/>
            <person name="Lu J.J."/>
            <person name="Pu X.X."/>
            <person name="Wan B."/>
            <person name="Wang L."/>
            <person name="Liu S.J."/>
        </authorList>
    </citation>
    <scope>NUCLEOTIDE SEQUENCE [LARGE SCALE GENOMIC DNA]</scope>
    <source>
        <strain evidence="1 2">MT-5</strain>
    </source>
</reference>
<dbReference type="EMBL" id="JBGEWD010000025">
    <property type="protein sequence ID" value="MEY8001799.1"/>
    <property type="molecule type" value="Genomic_DNA"/>
</dbReference>
<keyword evidence="2" id="KW-1185">Reference proteome</keyword>
<name>A0ABV4BSN9_9CLOT</name>
<dbReference type="Proteomes" id="UP001564657">
    <property type="component" value="Unassembled WGS sequence"/>
</dbReference>
<dbReference type="RefSeq" id="WP_369705692.1">
    <property type="nucleotide sequence ID" value="NZ_JBGEWD010000025.1"/>
</dbReference>
<proteinExistence type="predicted"/>
<comment type="caution">
    <text evidence="1">The sequence shown here is derived from an EMBL/GenBank/DDBJ whole genome shotgun (WGS) entry which is preliminary data.</text>
</comment>
<protein>
    <recommendedName>
        <fullName evidence="3">50S ribosomal protein L29</fullName>
    </recommendedName>
</protein>
<evidence type="ECO:0008006" key="3">
    <source>
        <dbReference type="Google" id="ProtNLM"/>
    </source>
</evidence>